<accession>A0A444Y845</accession>
<evidence type="ECO:0000313" key="1">
    <source>
        <dbReference type="EMBL" id="RYQ98114.1"/>
    </source>
</evidence>
<keyword evidence="2" id="KW-1185">Reference proteome</keyword>
<gene>
    <name evidence="1" type="ORF">Ahy_B08g094189</name>
</gene>
<proteinExistence type="predicted"/>
<sequence length="81" mass="8919">MVLSLSPSLFPDFFKPIGKVIDELCSSSNCCTRNGIHGNSIFLIVVGCGNNSPSYCTPNHCILLHCIQVHQKKKKIQILNC</sequence>
<reference evidence="1 2" key="1">
    <citation type="submission" date="2019-01" db="EMBL/GenBank/DDBJ databases">
        <title>Sequencing of cultivated peanut Arachis hypogaea provides insights into genome evolution and oil improvement.</title>
        <authorList>
            <person name="Chen X."/>
        </authorList>
    </citation>
    <scope>NUCLEOTIDE SEQUENCE [LARGE SCALE GENOMIC DNA]</scope>
    <source>
        <strain evidence="2">cv. Fuhuasheng</strain>
        <tissue evidence="1">Leaves</tissue>
    </source>
</reference>
<dbReference type="EMBL" id="SDMP01000018">
    <property type="protein sequence ID" value="RYQ98114.1"/>
    <property type="molecule type" value="Genomic_DNA"/>
</dbReference>
<evidence type="ECO:0000313" key="2">
    <source>
        <dbReference type="Proteomes" id="UP000289738"/>
    </source>
</evidence>
<organism evidence="1 2">
    <name type="scientific">Arachis hypogaea</name>
    <name type="common">Peanut</name>
    <dbReference type="NCBI Taxonomy" id="3818"/>
    <lineage>
        <taxon>Eukaryota</taxon>
        <taxon>Viridiplantae</taxon>
        <taxon>Streptophyta</taxon>
        <taxon>Embryophyta</taxon>
        <taxon>Tracheophyta</taxon>
        <taxon>Spermatophyta</taxon>
        <taxon>Magnoliopsida</taxon>
        <taxon>eudicotyledons</taxon>
        <taxon>Gunneridae</taxon>
        <taxon>Pentapetalae</taxon>
        <taxon>rosids</taxon>
        <taxon>fabids</taxon>
        <taxon>Fabales</taxon>
        <taxon>Fabaceae</taxon>
        <taxon>Papilionoideae</taxon>
        <taxon>50 kb inversion clade</taxon>
        <taxon>dalbergioids sensu lato</taxon>
        <taxon>Dalbergieae</taxon>
        <taxon>Pterocarpus clade</taxon>
        <taxon>Arachis</taxon>
    </lineage>
</organism>
<name>A0A444Y845_ARAHY</name>
<comment type="caution">
    <text evidence="1">The sequence shown here is derived from an EMBL/GenBank/DDBJ whole genome shotgun (WGS) entry which is preliminary data.</text>
</comment>
<dbReference type="Proteomes" id="UP000289738">
    <property type="component" value="Chromosome B08"/>
</dbReference>
<dbReference type="AlphaFoldDB" id="A0A444Y845"/>
<protein>
    <submittedName>
        <fullName evidence="1">Uncharacterized protein</fullName>
    </submittedName>
</protein>